<dbReference type="Proteomes" id="UP001597083">
    <property type="component" value="Unassembled WGS sequence"/>
</dbReference>
<dbReference type="PANTHER" id="PTHR11365">
    <property type="entry name" value="5-OXOPROLINASE RELATED"/>
    <property type="match status" value="1"/>
</dbReference>
<evidence type="ECO:0000259" key="1">
    <source>
        <dbReference type="Pfam" id="PF19278"/>
    </source>
</evidence>
<gene>
    <name evidence="2" type="ORF">ACFQ07_30230</name>
</gene>
<name>A0ABW3CRD0_9ACTN</name>
<accession>A0ABW3CRD0</accession>
<dbReference type="EMBL" id="JBHTIR010004165">
    <property type="protein sequence ID" value="MFD0856554.1"/>
    <property type="molecule type" value="Genomic_DNA"/>
</dbReference>
<dbReference type="PANTHER" id="PTHR11365:SF23">
    <property type="entry name" value="HYPOTHETICAL 5-OXOPROLINASE (EUROFUNG)-RELATED"/>
    <property type="match status" value="1"/>
</dbReference>
<evidence type="ECO:0000313" key="2">
    <source>
        <dbReference type="EMBL" id="MFD0856554.1"/>
    </source>
</evidence>
<organism evidence="2 3">
    <name type="scientific">Actinomadura adrarensis</name>
    <dbReference type="NCBI Taxonomy" id="1819600"/>
    <lineage>
        <taxon>Bacteria</taxon>
        <taxon>Bacillati</taxon>
        <taxon>Actinomycetota</taxon>
        <taxon>Actinomycetes</taxon>
        <taxon>Streptosporangiales</taxon>
        <taxon>Thermomonosporaceae</taxon>
        <taxon>Actinomadura</taxon>
    </lineage>
</organism>
<keyword evidence="3" id="KW-1185">Reference proteome</keyword>
<evidence type="ECO:0000313" key="3">
    <source>
        <dbReference type="Proteomes" id="UP001597083"/>
    </source>
</evidence>
<feature type="non-terminal residue" evidence="2">
    <location>
        <position position="1"/>
    </location>
</feature>
<protein>
    <recommendedName>
        <fullName evidence="1">Acetophenone carboxylase-like C-terminal domain-containing protein</fullName>
    </recommendedName>
</protein>
<sequence length="247" mass="27157">GPVHAAAIARELDIPLLVVPRESAIFCAAGMLMCDFKHDYVQSGRWDLGEVNGATFTDIWRDMAARAEETLRGEGIPAERIEYVPSLDMRYRGQWFELNVPLTAESLRTFDRDGAAKGFHQVHDVQFGYHTTDMPIDVLNVRLAAIGKVEHARSDTSPTVHALDLADAAPTGERDIWSPSKRAMVPAKVYDGAGMTPGRQAAGPCVIELGTTSIVVLDDYDAIVDQNGSFVLYLRTRADEMRARLGL</sequence>
<proteinExistence type="predicted"/>
<feature type="domain" description="Acetophenone carboxylase-like C-terminal" evidence="1">
    <location>
        <begin position="53"/>
        <end position="228"/>
    </location>
</feature>
<dbReference type="Pfam" id="PF19278">
    <property type="entry name" value="Hydant_A_C"/>
    <property type="match status" value="1"/>
</dbReference>
<reference evidence="3" key="1">
    <citation type="journal article" date="2019" name="Int. J. Syst. Evol. Microbiol.">
        <title>The Global Catalogue of Microorganisms (GCM) 10K type strain sequencing project: providing services to taxonomists for standard genome sequencing and annotation.</title>
        <authorList>
            <consortium name="The Broad Institute Genomics Platform"/>
            <consortium name="The Broad Institute Genome Sequencing Center for Infectious Disease"/>
            <person name="Wu L."/>
            <person name="Ma J."/>
        </authorList>
    </citation>
    <scope>NUCLEOTIDE SEQUENCE [LARGE SCALE GENOMIC DNA]</scope>
    <source>
        <strain evidence="3">JCM 31696</strain>
    </source>
</reference>
<comment type="caution">
    <text evidence="2">The sequence shown here is derived from an EMBL/GenBank/DDBJ whole genome shotgun (WGS) entry which is preliminary data.</text>
</comment>
<dbReference type="InterPro" id="IPR045079">
    <property type="entry name" value="Oxoprolinase-like"/>
</dbReference>
<dbReference type="InterPro" id="IPR049517">
    <property type="entry name" value="ACX-like_C"/>
</dbReference>